<dbReference type="KEGG" id="ypy:YPK_0236"/>
<dbReference type="EMBL" id="CP000950">
    <property type="protein sequence ID" value="ACA66549.1"/>
    <property type="molecule type" value="Genomic_DNA"/>
</dbReference>
<evidence type="ECO:0000313" key="1">
    <source>
        <dbReference type="EMBL" id="ACA66549.1"/>
    </source>
</evidence>
<dbReference type="AlphaFoldDB" id="A0A0H3AZ58"/>
<name>A0A0H3AZ58_YERPY</name>
<sequence length="37" mass="4361">MNKIHNLSKKLKNHLSTTLEVYEKQIDLHQETRLAEG</sequence>
<organism evidence="1">
    <name type="scientific">Yersinia pseudotuberculosis serotype O:3 (strain YPIII)</name>
    <dbReference type="NCBI Taxonomy" id="502800"/>
    <lineage>
        <taxon>Bacteria</taxon>
        <taxon>Pseudomonadati</taxon>
        <taxon>Pseudomonadota</taxon>
        <taxon>Gammaproteobacteria</taxon>
        <taxon>Enterobacterales</taxon>
        <taxon>Yersiniaceae</taxon>
        <taxon>Yersinia</taxon>
    </lineage>
</organism>
<reference evidence="1" key="1">
    <citation type="submission" date="2008-02" db="EMBL/GenBank/DDBJ databases">
        <title>Complete sequence of Yersinia pseudotuberculosis YPIII.</title>
        <authorList>
            <consortium name="US DOE Joint Genome Institute"/>
            <person name="Challacombe J.F."/>
            <person name="Bruce D."/>
            <person name="Detter J.C."/>
            <person name="Green L."/>
            <person name="Land M."/>
            <person name="Munk C."/>
            <person name="Lindler L.E."/>
            <person name="Nikolich M.P."/>
            <person name="Brettin T."/>
        </authorList>
    </citation>
    <scope>NUCLEOTIDE SEQUENCE</scope>
    <source>
        <strain evidence="1">YPIII</strain>
    </source>
</reference>
<gene>
    <name evidence="1" type="ordered locus">YPK_0236</name>
</gene>
<proteinExistence type="predicted"/>
<accession>A0A0H3AZ58</accession>
<protein>
    <submittedName>
        <fullName evidence="1">Uncharacterized protein</fullName>
    </submittedName>
</protein>